<evidence type="ECO:0000313" key="3">
    <source>
        <dbReference type="Proteomes" id="UP000663193"/>
    </source>
</evidence>
<evidence type="ECO:0000256" key="1">
    <source>
        <dbReference type="SAM" id="Phobius"/>
    </source>
</evidence>
<dbReference type="VEuPathDB" id="FungiDB:JI435_426310"/>
<organism evidence="2 3">
    <name type="scientific">Phaeosphaeria nodorum (strain SN15 / ATCC MYA-4574 / FGSC 10173)</name>
    <name type="common">Glume blotch fungus</name>
    <name type="synonym">Parastagonospora nodorum</name>
    <dbReference type="NCBI Taxonomy" id="321614"/>
    <lineage>
        <taxon>Eukaryota</taxon>
        <taxon>Fungi</taxon>
        <taxon>Dikarya</taxon>
        <taxon>Ascomycota</taxon>
        <taxon>Pezizomycotina</taxon>
        <taxon>Dothideomycetes</taxon>
        <taxon>Pleosporomycetidae</taxon>
        <taxon>Pleosporales</taxon>
        <taxon>Pleosporineae</taxon>
        <taxon>Phaeosphaeriaceae</taxon>
        <taxon>Parastagonospora</taxon>
    </lineage>
</organism>
<keyword evidence="1" id="KW-0472">Membrane</keyword>
<dbReference type="EMBL" id="CP069023">
    <property type="protein sequence ID" value="QRC91012.1"/>
    <property type="molecule type" value="Genomic_DNA"/>
</dbReference>
<evidence type="ECO:0000313" key="2">
    <source>
        <dbReference type="EMBL" id="QRC91012.1"/>
    </source>
</evidence>
<proteinExistence type="predicted"/>
<keyword evidence="1" id="KW-0812">Transmembrane</keyword>
<name>A0A7U2ER03_PHANO</name>
<gene>
    <name evidence="2" type="ORF">JI435_426310</name>
</gene>
<dbReference type="Proteomes" id="UP000663193">
    <property type="component" value="Chromosome 1"/>
</dbReference>
<dbReference type="AlphaFoldDB" id="A0A7U2ER03"/>
<sequence length="103" mass="11737">MLWQNSLRAFKRSVVSVCVTFIIYSQQYFIHVLLHSSPVPDLNTTPHLHVFHRLGHTHGSPFLGRPHHVRLKLQCLEITLQSNTLALSIVVHVALSAFHQGRV</sequence>
<keyword evidence="1" id="KW-1133">Transmembrane helix</keyword>
<keyword evidence="3" id="KW-1185">Reference proteome</keyword>
<reference evidence="3" key="1">
    <citation type="journal article" date="2021" name="BMC Genomics">
        <title>Chromosome-level genome assembly and manually-curated proteome of model necrotroph Parastagonospora nodorum Sn15 reveals a genome-wide trove of candidate effector homologs, and redundancy of virulence-related functions within an accessory chromosome.</title>
        <authorList>
            <person name="Bertazzoni S."/>
            <person name="Jones D.A.B."/>
            <person name="Phan H.T."/>
            <person name="Tan K.-C."/>
            <person name="Hane J.K."/>
        </authorList>
    </citation>
    <scope>NUCLEOTIDE SEQUENCE [LARGE SCALE GENOMIC DNA]</scope>
    <source>
        <strain evidence="3">SN15 / ATCC MYA-4574 / FGSC 10173)</strain>
    </source>
</reference>
<protein>
    <submittedName>
        <fullName evidence="2">Uncharacterized protein</fullName>
    </submittedName>
</protein>
<accession>A0A7U2ER03</accession>
<feature type="transmembrane region" description="Helical" evidence="1">
    <location>
        <begin position="12"/>
        <end position="34"/>
    </location>
</feature>